<evidence type="ECO:0000256" key="2">
    <source>
        <dbReference type="SAM" id="MobiDB-lite"/>
    </source>
</evidence>
<evidence type="ECO:0000256" key="1">
    <source>
        <dbReference type="ARBA" id="ARBA00093634"/>
    </source>
</evidence>
<organism evidence="3 4">
    <name type="scientific">Protea cynaroides</name>
    <dbReference type="NCBI Taxonomy" id="273540"/>
    <lineage>
        <taxon>Eukaryota</taxon>
        <taxon>Viridiplantae</taxon>
        <taxon>Streptophyta</taxon>
        <taxon>Embryophyta</taxon>
        <taxon>Tracheophyta</taxon>
        <taxon>Spermatophyta</taxon>
        <taxon>Magnoliopsida</taxon>
        <taxon>Proteales</taxon>
        <taxon>Proteaceae</taxon>
        <taxon>Protea</taxon>
    </lineage>
</organism>
<reference evidence="3" key="1">
    <citation type="journal article" date="2023" name="Plant J.">
        <title>The genome of the king protea, Protea cynaroides.</title>
        <authorList>
            <person name="Chang J."/>
            <person name="Duong T.A."/>
            <person name="Schoeman C."/>
            <person name="Ma X."/>
            <person name="Roodt D."/>
            <person name="Barker N."/>
            <person name="Li Z."/>
            <person name="Van de Peer Y."/>
            <person name="Mizrachi E."/>
        </authorList>
    </citation>
    <scope>NUCLEOTIDE SEQUENCE</scope>
    <source>
        <tissue evidence="3">Young leaves</tissue>
    </source>
</reference>
<feature type="compositionally biased region" description="Polar residues" evidence="2">
    <location>
        <begin position="132"/>
        <end position="159"/>
    </location>
</feature>
<dbReference type="GO" id="GO:0051082">
    <property type="term" value="F:unfolded protein binding"/>
    <property type="evidence" value="ECO:0007669"/>
    <property type="project" value="TreeGrafter"/>
</dbReference>
<keyword evidence="4" id="KW-1185">Reference proteome</keyword>
<dbReference type="PANTHER" id="PTHR31996">
    <property type="entry name" value="COILED-COIL DOMAIN-CONTAINING PROTEIN 115"/>
    <property type="match status" value="1"/>
</dbReference>
<dbReference type="Pfam" id="PF21730">
    <property type="entry name" value="Vma22_CCDC115"/>
    <property type="match status" value="1"/>
</dbReference>
<gene>
    <name evidence="3" type="ORF">NE237_022408</name>
</gene>
<comment type="caution">
    <text evidence="3">The sequence shown here is derived from an EMBL/GenBank/DDBJ whole genome shotgun (WGS) entry which is preliminary data.</text>
</comment>
<evidence type="ECO:0000313" key="4">
    <source>
        <dbReference type="Proteomes" id="UP001141806"/>
    </source>
</evidence>
<proteinExistence type="predicted"/>
<dbReference type="InterPro" id="IPR040357">
    <property type="entry name" value="Vma22/CCDC115"/>
</dbReference>
<dbReference type="AlphaFoldDB" id="A0A9Q0HF23"/>
<feature type="region of interest" description="Disordered" evidence="2">
    <location>
        <begin position="1"/>
        <end position="23"/>
    </location>
</feature>
<dbReference type="PANTHER" id="PTHR31996:SF2">
    <property type="entry name" value="COILED-COIL DOMAIN-CONTAINING PROTEIN 115"/>
    <property type="match status" value="1"/>
</dbReference>
<sequence length="229" mass="25556">MEEQEVNQSCENGRRNGEAEQEEDSALQFLDSIDSYLCLMDSLSSTLREGWLELASARHSMGISRITNVLLDLKPHSAATTIKVSSHVFESSSTEDPMVRQPHITLSKWSSFKDGKGCFGEAVAGEEEFKNKSQNPQLRHRNPSQFPEFQEAHTSSEGASLSADDEAKKERTKSLSVFGTLVSPKLRAAQHSFESVLEILVEIANKRSLLVWDALGMEDDGVPWWVLGW</sequence>
<name>A0A9Q0HF23_9MAGN</name>
<dbReference type="OrthoDB" id="408631at2759"/>
<dbReference type="EMBL" id="JAMYWD010000008">
    <property type="protein sequence ID" value="KAJ4962469.1"/>
    <property type="molecule type" value="Genomic_DNA"/>
</dbReference>
<accession>A0A9Q0HF23</accession>
<dbReference type="GO" id="GO:0070072">
    <property type="term" value="P:vacuolar proton-transporting V-type ATPase complex assembly"/>
    <property type="evidence" value="ECO:0007669"/>
    <property type="project" value="InterPro"/>
</dbReference>
<evidence type="ECO:0000313" key="3">
    <source>
        <dbReference type="EMBL" id="KAJ4962469.1"/>
    </source>
</evidence>
<protein>
    <recommendedName>
        <fullName evidence="1">Vacuolar ATPase assembly protein VMA22</fullName>
    </recommendedName>
</protein>
<feature type="compositionally biased region" description="Polar residues" evidence="2">
    <location>
        <begin position="1"/>
        <end position="11"/>
    </location>
</feature>
<feature type="region of interest" description="Disordered" evidence="2">
    <location>
        <begin position="128"/>
        <end position="167"/>
    </location>
</feature>
<dbReference type="Proteomes" id="UP001141806">
    <property type="component" value="Unassembled WGS sequence"/>
</dbReference>